<evidence type="ECO:0000313" key="2">
    <source>
        <dbReference type="EMBL" id="SVB79461.1"/>
    </source>
</evidence>
<dbReference type="AlphaFoldDB" id="A0A382GZ77"/>
<gene>
    <name evidence="2" type="ORF">METZ01_LOCUS232315</name>
</gene>
<organism evidence="2">
    <name type="scientific">marine metagenome</name>
    <dbReference type="NCBI Taxonomy" id="408172"/>
    <lineage>
        <taxon>unclassified sequences</taxon>
        <taxon>metagenomes</taxon>
        <taxon>ecological metagenomes</taxon>
    </lineage>
</organism>
<evidence type="ECO:0000256" key="1">
    <source>
        <dbReference type="SAM" id="Phobius"/>
    </source>
</evidence>
<keyword evidence="1" id="KW-0472">Membrane</keyword>
<feature type="non-terminal residue" evidence="2">
    <location>
        <position position="170"/>
    </location>
</feature>
<protein>
    <recommendedName>
        <fullName evidence="3">Mechanosensitive ion channel inner membrane domain-containing protein</fullName>
    </recommendedName>
</protein>
<sequence>MELFNNFNDLFLSVWNKGILGVDIFQILIGIGIFLIFLIFRGIISKVIIKRLESIAKRTTNKLDDTFVHAMVGPARFLPIVLGFFIASYYMSFSEDGRAIVDTINRTLITIFIFWIIHQIIEPISYILSGLDKVLTRELIGWIIKSLKVLIFILGLAAVLELWGIKIGPI</sequence>
<feature type="transmembrane region" description="Helical" evidence="1">
    <location>
        <begin position="20"/>
        <end position="44"/>
    </location>
</feature>
<keyword evidence="1" id="KW-1133">Transmembrane helix</keyword>
<feature type="transmembrane region" description="Helical" evidence="1">
    <location>
        <begin position="142"/>
        <end position="165"/>
    </location>
</feature>
<dbReference type="EMBL" id="UINC01057848">
    <property type="protein sequence ID" value="SVB79461.1"/>
    <property type="molecule type" value="Genomic_DNA"/>
</dbReference>
<name>A0A382GZ77_9ZZZZ</name>
<feature type="transmembrane region" description="Helical" evidence="1">
    <location>
        <begin position="103"/>
        <end position="121"/>
    </location>
</feature>
<evidence type="ECO:0008006" key="3">
    <source>
        <dbReference type="Google" id="ProtNLM"/>
    </source>
</evidence>
<proteinExistence type="predicted"/>
<feature type="transmembrane region" description="Helical" evidence="1">
    <location>
        <begin position="67"/>
        <end position="91"/>
    </location>
</feature>
<accession>A0A382GZ77</accession>
<reference evidence="2" key="1">
    <citation type="submission" date="2018-05" db="EMBL/GenBank/DDBJ databases">
        <authorList>
            <person name="Lanie J.A."/>
            <person name="Ng W.-L."/>
            <person name="Kazmierczak K.M."/>
            <person name="Andrzejewski T.M."/>
            <person name="Davidsen T.M."/>
            <person name="Wayne K.J."/>
            <person name="Tettelin H."/>
            <person name="Glass J.I."/>
            <person name="Rusch D."/>
            <person name="Podicherti R."/>
            <person name="Tsui H.-C.T."/>
            <person name="Winkler M.E."/>
        </authorList>
    </citation>
    <scope>NUCLEOTIDE SEQUENCE</scope>
</reference>
<keyword evidence="1" id="KW-0812">Transmembrane</keyword>